<reference evidence="2 3" key="1">
    <citation type="submission" date="2016-08" db="EMBL/GenBank/DDBJ databases">
        <title>Genome sequence of Clavibacter michiganensis subsp. michiganensis strain CASJ007.</title>
        <authorList>
            <person name="Thapa S.P."/>
            <person name="Coaker G."/>
        </authorList>
    </citation>
    <scope>NUCLEOTIDE SEQUENCE [LARGE SCALE GENOMIC DNA]</scope>
    <source>
        <strain evidence="2">CASJ007</strain>
    </source>
</reference>
<dbReference type="Pfam" id="PF00106">
    <property type="entry name" value="adh_short"/>
    <property type="match status" value="1"/>
</dbReference>
<sequence>MPWLPPTFAMITAKYGSTMAPMAATASHQPWRKRQDRMQTMRMLMAMVYLTMRAWRSSCGDRGRLVTDCWELACVDGVLRGSVALPIDTRVRRATDRLVRVRDPPPSRNGRSPMSTSRTVVVTGGNRGIGYAIAEEMLRQGHRVAVTARSGQGPRAA</sequence>
<evidence type="ECO:0000313" key="2">
    <source>
        <dbReference type="EMBL" id="OUE02810.1"/>
    </source>
</evidence>
<feature type="region of interest" description="Disordered" evidence="1">
    <location>
        <begin position="101"/>
        <end position="120"/>
    </location>
</feature>
<proteinExistence type="predicted"/>
<dbReference type="EMBL" id="MDHH01000002">
    <property type="protein sequence ID" value="OUE02810.1"/>
    <property type="molecule type" value="Genomic_DNA"/>
</dbReference>
<organism evidence="2 3">
    <name type="scientific">Clavibacter michiganensis subsp. michiganensis</name>
    <dbReference type="NCBI Taxonomy" id="33013"/>
    <lineage>
        <taxon>Bacteria</taxon>
        <taxon>Bacillati</taxon>
        <taxon>Actinomycetota</taxon>
        <taxon>Actinomycetes</taxon>
        <taxon>Micrococcales</taxon>
        <taxon>Microbacteriaceae</taxon>
        <taxon>Clavibacter</taxon>
    </lineage>
</organism>
<feature type="compositionally biased region" description="Polar residues" evidence="1">
    <location>
        <begin position="109"/>
        <end position="120"/>
    </location>
</feature>
<dbReference type="Proteomes" id="UP000195062">
    <property type="component" value="Unassembled WGS sequence"/>
</dbReference>
<dbReference type="InterPro" id="IPR002347">
    <property type="entry name" value="SDR_fam"/>
</dbReference>
<dbReference type="Gene3D" id="3.40.50.720">
    <property type="entry name" value="NAD(P)-binding Rossmann-like Domain"/>
    <property type="match status" value="1"/>
</dbReference>
<dbReference type="AlphaFoldDB" id="A0A251XIC9"/>
<dbReference type="InterPro" id="IPR036291">
    <property type="entry name" value="NAD(P)-bd_dom_sf"/>
</dbReference>
<accession>A0A251XIC9</accession>
<evidence type="ECO:0000256" key="1">
    <source>
        <dbReference type="SAM" id="MobiDB-lite"/>
    </source>
</evidence>
<keyword evidence="3" id="KW-1185">Reference proteome</keyword>
<protein>
    <submittedName>
        <fullName evidence="2">3-oxoacyl-[acyl-carrier-protein] reductase FabG1</fullName>
    </submittedName>
</protein>
<evidence type="ECO:0000313" key="3">
    <source>
        <dbReference type="Proteomes" id="UP000195062"/>
    </source>
</evidence>
<comment type="caution">
    <text evidence="2">The sequence shown here is derived from an EMBL/GenBank/DDBJ whole genome shotgun (WGS) entry which is preliminary data.</text>
</comment>
<gene>
    <name evidence="2" type="primary">fabG1_2</name>
    <name evidence="2" type="ORF">CMMCAS07_12395</name>
</gene>
<name>A0A251XIC9_CLAMM</name>
<dbReference type="SUPFAM" id="SSF51735">
    <property type="entry name" value="NAD(P)-binding Rossmann-fold domains"/>
    <property type="match status" value="1"/>
</dbReference>